<accession>A0A1I5B3S5</accession>
<evidence type="ECO:0000313" key="8">
    <source>
        <dbReference type="EMBL" id="SFN69347.1"/>
    </source>
</evidence>
<dbReference type="GO" id="GO:0022625">
    <property type="term" value="C:cytosolic large ribosomal subunit"/>
    <property type="evidence" value="ECO:0007669"/>
    <property type="project" value="TreeGrafter"/>
</dbReference>
<sequence length="60" mass="6774">MSKIKVKQVRSKINCPENQKRTLEALGLHKLGQVVEHDNTPTIVGMVKKVQHLVSVEEIN</sequence>
<protein>
    <recommendedName>
        <fullName evidence="5">Large ribosomal subunit protein uL30</fullName>
    </recommendedName>
</protein>
<dbReference type="InterPro" id="IPR036919">
    <property type="entry name" value="Ribo_uL30_ferredoxin-like_sf"/>
</dbReference>
<evidence type="ECO:0000256" key="6">
    <source>
        <dbReference type="RuleBase" id="RU003734"/>
    </source>
</evidence>
<evidence type="ECO:0000256" key="2">
    <source>
        <dbReference type="ARBA" id="ARBA00011838"/>
    </source>
</evidence>
<evidence type="ECO:0000259" key="7">
    <source>
        <dbReference type="Pfam" id="PF00327"/>
    </source>
</evidence>
<dbReference type="GO" id="GO:0006412">
    <property type="term" value="P:translation"/>
    <property type="evidence" value="ECO:0007669"/>
    <property type="project" value="UniProtKB-UniRule"/>
</dbReference>
<evidence type="ECO:0000256" key="5">
    <source>
        <dbReference type="HAMAP-Rule" id="MF_01371"/>
    </source>
</evidence>
<dbReference type="InterPro" id="IPR018038">
    <property type="entry name" value="Ribosomal_uL30_CS"/>
</dbReference>
<evidence type="ECO:0000256" key="4">
    <source>
        <dbReference type="ARBA" id="ARBA00023274"/>
    </source>
</evidence>
<dbReference type="PROSITE" id="PS00634">
    <property type="entry name" value="RIBOSOMAL_L30"/>
    <property type="match status" value="1"/>
</dbReference>
<reference evidence="9" key="1">
    <citation type="submission" date="2016-10" db="EMBL/GenBank/DDBJ databases">
        <authorList>
            <person name="Varghese N."/>
            <person name="Submissions S."/>
        </authorList>
    </citation>
    <scope>NUCLEOTIDE SEQUENCE [LARGE SCALE GENOMIC DNA]</scope>
    <source>
        <strain evidence="9">DS-12</strain>
    </source>
</reference>
<name>A0A1I5B3S5_9FLAO</name>
<keyword evidence="3 5" id="KW-0689">Ribosomal protein</keyword>
<comment type="similarity">
    <text evidence="1 5 6">Belongs to the universal ribosomal protein uL30 family.</text>
</comment>
<evidence type="ECO:0000256" key="1">
    <source>
        <dbReference type="ARBA" id="ARBA00007594"/>
    </source>
</evidence>
<dbReference type="STRING" id="913024.SAMN05421741_10951"/>
<keyword evidence="9" id="KW-1185">Reference proteome</keyword>
<keyword evidence="4 5" id="KW-0687">Ribonucleoprotein</keyword>
<dbReference type="GO" id="GO:0003735">
    <property type="term" value="F:structural constituent of ribosome"/>
    <property type="evidence" value="ECO:0007669"/>
    <property type="project" value="InterPro"/>
</dbReference>
<feature type="domain" description="Large ribosomal subunit protein uL30-like ferredoxin-like fold" evidence="7">
    <location>
        <begin position="4"/>
        <end position="54"/>
    </location>
</feature>
<evidence type="ECO:0000313" key="9">
    <source>
        <dbReference type="Proteomes" id="UP000199036"/>
    </source>
</evidence>
<dbReference type="RefSeq" id="WP_091522133.1">
    <property type="nucleotide sequence ID" value="NZ_FOVI01000009.1"/>
</dbReference>
<dbReference type="AlphaFoldDB" id="A0A1I5B3S5"/>
<dbReference type="FunFam" id="3.30.1390.20:FF:000001">
    <property type="entry name" value="50S ribosomal protein L30"/>
    <property type="match status" value="1"/>
</dbReference>
<dbReference type="InterPro" id="IPR005996">
    <property type="entry name" value="Ribosomal_uL30_bac-type"/>
</dbReference>
<dbReference type="NCBIfam" id="TIGR01308">
    <property type="entry name" value="rpmD_bact"/>
    <property type="match status" value="1"/>
</dbReference>
<organism evidence="8 9">
    <name type="scientific">Paenimyroides ummariense</name>
    <dbReference type="NCBI Taxonomy" id="913024"/>
    <lineage>
        <taxon>Bacteria</taxon>
        <taxon>Pseudomonadati</taxon>
        <taxon>Bacteroidota</taxon>
        <taxon>Flavobacteriia</taxon>
        <taxon>Flavobacteriales</taxon>
        <taxon>Flavobacteriaceae</taxon>
        <taxon>Paenimyroides</taxon>
    </lineage>
</organism>
<gene>
    <name evidence="5" type="primary">rpmD</name>
    <name evidence="8" type="ORF">SAMN05421741_10951</name>
</gene>
<dbReference type="HAMAP" id="MF_01371_B">
    <property type="entry name" value="Ribosomal_uL30_B"/>
    <property type="match status" value="1"/>
</dbReference>
<dbReference type="SUPFAM" id="SSF55129">
    <property type="entry name" value="Ribosomal protein L30p/L7e"/>
    <property type="match status" value="1"/>
</dbReference>
<dbReference type="OrthoDB" id="9812790at2"/>
<comment type="subunit">
    <text evidence="2 5">Part of the 50S ribosomal subunit.</text>
</comment>
<dbReference type="Gene3D" id="3.30.1390.20">
    <property type="entry name" value="Ribosomal protein L30, ferredoxin-like fold domain"/>
    <property type="match status" value="1"/>
</dbReference>
<dbReference type="PIRSF" id="PIRSF002211">
    <property type="entry name" value="Ribosomal_L30_bac-type"/>
    <property type="match status" value="1"/>
</dbReference>
<proteinExistence type="inferred from homology"/>
<dbReference type="Proteomes" id="UP000199036">
    <property type="component" value="Unassembled WGS sequence"/>
</dbReference>
<dbReference type="EMBL" id="FOVI01000009">
    <property type="protein sequence ID" value="SFN69347.1"/>
    <property type="molecule type" value="Genomic_DNA"/>
</dbReference>
<dbReference type="PANTHER" id="PTHR15892">
    <property type="entry name" value="MITOCHONDRIAL RIBOSOMAL PROTEIN L30"/>
    <property type="match status" value="1"/>
</dbReference>
<evidence type="ECO:0000256" key="3">
    <source>
        <dbReference type="ARBA" id="ARBA00022980"/>
    </source>
</evidence>
<dbReference type="PANTHER" id="PTHR15892:SF2">
    <property type="entry name" value="LARGE RIBOSOMAL SUBUNIT PROTEIN UL30M"/>
    <property type="match status" value="1"/>
</dbReference>
<dbReference type="CDD" id="cd01658">
    <property type="entry name" value="Ribosomal_L30"/>
    <property type="match status" value="1"/>
</dbReference>
<dbReference type="InterPro" id="IPR016082">
    <property type="entry name" value="Ribosomal_uL30_ferredoxin-like"/>
</dbReference>
<dbReference type="Pfam" id="PF00327">
    <property type="entry name" value="Ribosomal_L30"/>
    <property type="match status" value="1"/>
</dbReference>